<keyword evidence="4" id="KW-0732">Signal</keyword>
<dbReference type="AlphaFoldDB" id="A0AAD4R4H2"/>
<dbReference type="PANTHER" id="PTHR45580">
    <property type="entry name" value="PROTEIN CBG05369"/>
    <property type="match status" value="1"/>
</dbReference>
<evidence type="ECO:0000313" key="6">
    <source>
        <dbReference type="EMBL" id="KAI1709342.1"/>
    </source>
</evidence>
<dbReference type="InterPro" id="IPR029058">
    <property type="entry name" value="AB_hydrolase_fold"/>
</dbReference>
<organism evidence="6 7">
    <name type="scientific">Ditylenchus destructor</name>
    <dbReference type="NCBI Taxonomy" id="166010"/>
    <lineage>
        <taxon>Eukaryota</taxon>
        <taxon>Metazoa</taxon>
        <taxon>Ecdysozoa</taxon>
        <taxon>Nematoda</taxon>
        <taxon>Chromadorea</taxon>
        <taxon>Rhabditida</taxon>
        <taxon>Tylenchina</taxon>
        <taxon>Tylenchomorpha</taxon>
        <taxon>Sphaerularioidea</taxon>
        <taxon>Anguinidae</taxon>
        <taxon>Anguininae</taxon>
        <taxon>Ditylenchus</taxon>
    </lineage>
</organism>
<evidence type="ECO:0000256" key="4">
    <source>
        <dbReference type="RuleBase" id="RU361235"/>
    </source>
</evidence>
<dbReference type="EC" id="3.1.1.-" evidence="4"/>
<comment type="similarity">
    <text evidence="1 4">Belongs to the type-B carboxylesterase/lipase family.</text>
</comment>
<keyword evidence="7" id="KW-1185">Reference proteome</keyword>
<evidence type="ECO:0000256" key="1">
    <source>
        <dbReference type="ARBA" id="ARBA00005964"/>
    </source>
</evidence>
<feature type="signal peptide" evidence="4">
    <location>
        <begin position="1"/>
        <end position="20"/>
    </location>
</feature>
<reference evidence="6" key="1">
    <citation type="submission" date="2022-01" db="EMBL/GenBank/DDBJ databases">
        <title>Genome Sequence Resource for Two Populations of Ditylenchus destructor, the Migratory Endoparasitic Phytonematode.</title>
        <authorList>
            <person name="Zhang H."/>
            <person name="Lin R."/>
            <person name="Xie B."/>
        </authorList>
    </citation>
    <scope>NUCLEOTIDE SEQUENCE</scope>
    <source>
        <strain evidence="6">BazhouSP</strain>
    </source>
</reference>
<feature type="domain" description="Carboxylesterase type B" evidence="5">
    <location>
        <begin position="40"/>
        <end position="238"/>
    </location>
</feature>
<evidence type="ECO:0000259" key="5">
    <source>
        <dbReference type="Pfam" id="PF00135"/>
    </source>
</evidence>
<dbReference type="InterPro" id="IPR002018">
    <property type="entry name" value="CarbesteraseB"/>
</dbReference>
<dbReference type="InterPro" id="IPR019826">
    <property type="entry name" value="Carboxylesterase_B_AS"/>
</dbReference>
<dbReference type="GO" id="GO:0052689">
    <property type="term" value="F:carboxylic ester hydrolase activity"/>
    <property type="evidence" value="ECO:0007669"/>
    <property type="project" value="UniProtKB-KW"/>
</dbReference>
<dbReference type="Gene3D" id="3.40.50.1820">
    <property type="entry name" value="alpha/beta hydrolase"/>
    <property type="match status" value="1"/>
</dbReference>
<evidence type="ECO:0000256" key="3">
    <source>
        <dbReference type="ARBA" id="ARBA00022801"/>
    </source>
</evidence>
<dbReference type="EMBL" id="JAKKPZ010000031">
    <property type="protein sequence ID" value="KAI1709342.1"/>
    <property type="molecule type" value="Genomic_DNA"/>
</dbReference>
<keyword evidence="3 4" id="KW-0378">Hydrolase</keyword>
<comment type="caution">
    <text evidence="6">The sequence shown here is derived from an EMBL/GenBank/DDBJ whole genome shotgun (WGS) entry which is preliminary data.</text>
</comment>
<evidence type="ECO:0000256" key="2">
    <source>
        <dbReference type="ARBA" id="ARBA00022487"/>
    </source>
</evidence>
<dbReference type="Pfam" id="PF00135">
    <property type="entry name" value="COesterase"/>
    <property type="match status" value="1"/>
</dbReference>
<sequence length="241" mass="27035">MKYFNLLVVLFVSIFLNCNAAETKIPNKGVEWEARYLLRKTSLGFVRGHVLKTDQGVEGIMFQGIPFAQPPIGELRFAFPEPAKSWTGVLNATGYAPSCYYNTTISSWKVPTPMTEACLNLNVFTSEYCLEYGNCSVMHYIYGGQFCFGSASKFRSDIIIDNFNNRTRDVVVVTIDYRMNVFGLLNLNYKMSDLLSPNIAMHDILESLRWTRNEIGNFGGNPQRITLMGHSSGSSATQIVG</sequence>
<dbReference type="PANTHER" id="PTHR45580:SF4">
    <property type="entry name" value="CARBOXYLIC ESTER HYDROLASE"/>
    <property type="match status" value="1"/>
</dbReference>
<dbReference type="Proteomes" id="UP001201812">
    <property type="component" value="Unassembled WGS sequence"/>
</dbReference>
<feature type="chain" id="PRO_5041782828" description="Carboxylic ester hydrolase" evidence="4">
    <location>
        <begin position="21"/>
        <end position="241"/>
    </location>
</feature>
<proteinExistence type="inferred from homology"/>
<dbReference type="PROSITE" id="PS00122">
    <property type="entry name" value="CARBOXYLESTERASE_B_1"/>
    <property type="match status" value="1"/>
</dbReference>
<protein>
    <recommendedName>
        <fullName evidence="4">Carboxylic ester hydrolase</fullName>
        <ecNumber evidence="4">3.1.1.-</ecNumber>
    </recommendedName>
</protein>
<accession>A0AAD4R4H2</accession>
<evidence type="ECO:0000313" key="7">
    <source>
        <dbReference type="Proteomes" id="UP001201812"/>
    </source>
</evidence>
<name>A0AAD4R4H2_9BILA</name>
<gene>
    <name evidence="6" type="ORF">DdX_11416</name>
</gene>
<dbReference type="SUPFAM" id="SSF53474">
    <property type="entry name" value="alpha/beta-Hydrolases"/>
    <property type="match status" value="1"/>
</dbReference>
<keyword evidence="2" id="KW-0719">Serine esterase</keyword>